<evidence type="ECO:0000313" key="2">
    <source>
        <dbReference type="Proteomes" id="UP001232148"/>
    </source>
</evidence>
<evidence type="ECO:0000313" key="1">
    <source>
        <dbReference type="EMBL" id="KAK2021604.1"/>
    </source>
</evidence>
<accession>A0AAD9H502</accession>
<dbReference type="AlphaFoldDB" id="A0AAD9H502"/>
<comment type="caution">
    <text evidence="1">The sequence shown here is derived from an EMBL/GenBank/DDBJ whole genome shotgun (WGS) entry which is preliminary data.</text>
</comment>
<dbReference type="Proteomes" id="UP001232148">
    <property type="component" value="Unassembled WGS sequence"/>
</dbReference>
<dbReference type="EMBL" id="MU843092">
    <property type="protein sequence ID" value="KAK2021604.1"/>
    <property type="molecule type" value="Genomic_DNA"/>
</dbReference>
<organism evidence="1 2">
    <name type="scientific">Colletotrichum zoysiae</name>
    <dbReference type="NCBI Taxonomy" id="1216348"/>
    <lineage>
        <taxon>Eukaryota</taxon>
        <taxon>Fungi</taxon>
        <taxon>Dikarya</taxon>
        <taxon>Ascomycota</taxon>
        <taxon>Pezizomycotina</taxon>
        <taxon>Sordariomycetes</taxon>
        <taxon>Hypocreomycetidae</taxon>
        <taxon>Glomerellales</taxon>
        <taxon>Glomerellaceae</taxon>
        <taxon>Colletotrichum</taxon>
        <taxon>Colletotrichum graminicola species complex</taxon>
    </lineage>
</organism>
<reference evidence="1" key="1">
    <citation type="submission" date="2021-06" db="EMBL/GenBank/DDBJ databases">
        <title>Comparative genomics, transcriptomics and evolutionary studies reveal genomic signatures of adaptation to plant cell wall in hemibiotrophic fungi.</title>
        <authorList>
            <consortium name="DOE Joint Genome Institute"/>
            <person name="Baroncelli R."/>
            <person name="Diaz J.F."/>
            <person name="Benocci T."/>
            <person name="Peng M."/>
            <person name="Battaglia E."/>
            <person name="Haridas S."/>
            <person name="Andreopoulos W."/>
            <person name="Labutti K."/>
            <person name="Pangilinan J."/>
            <person name="Floch G.L."/>
            <person name="Makela M.R."/>
            <person name="Henrissat B."/>
            <person name="Grigoriev I.V."/>
            <person name="Crouch J.A."/>
            <person name="De Vries R.P."/>
            <person name="Sukno S.A."/>
            <person name="Thon M.R."/>
        </authorList>
    </citation>
    <scope>NUCLEOTIDE SEQUENCE</scope>
    <source>
        <strain evidence="1">MAFF235873</strain>
    </source>
</reference>
<protein>
    <submittedName>
        <fullName evidence="1">Uncharacterized protein</fullName>
    </submittedName>
</protein>
<sequence length="166" mass="18330">MPSAAAVLTGYRPERPSPARFWHRSPLAEIMVLVSMPLNMPFRCGFSGESGRAPVPYKPSFSVYPARDCDTVLLDISGADGFCRYPNLSPPTPLLAKPRRPPSRSAEGDCWAGDRGCGSWFLCSAVSRNWTVIPFHPRGPSKLWPVSCRHIDGLFANTLIRDRGEL</sequence>
<keyword evidence="2" id="KW-1185">Reference proteome</keyword>
<name>A0AAD9H502_9PEZI</name>
<gene>
    <name evidence="1" type="ORF">LX32DRAFT_242328</name>
</gene>
<proteinExistence type="predicted"/>